<organism evidence="1 2">
    <name type="scientific">Caviibacterium pharyngocola</name>
    <dbReference type="NCBI Taxonomy" id="28159"/>
    <lineage>
        <taxon>Bacteria</taxon>
        <taxon>Pseudomonadati</taxon>
        <taxon>Pseudomonadota</taxon>
        <taxon>Gammaproteobacteria</taxon>
        <taxon>Pasteurellales</taxon>
        <taxon>Pasteurellaceae</taxon>
        <taxon>Caviibacterium</taxon>
    </lineage>
</organism>
<accession>A0A2M8RT92</accession>
<comment type="caution">
    <text evidence="1">The sequence shown here is derived from an EMBL/GenBank/DDBJ whole genome shotgun (WGS) entry which is preliminary data.</text>
</comment>
<dbReference type="OrthoDB" id="6312934at2"/>
<gene>
    <name evidence="1" type="ORF">CVP04_10695</name>
</gene>
<name>A0A2M8RT92_9PAST</name>
<dbReference type="AlphaFoldDB" id="A0A2M8RT92"/>
<reference evidence="1 2" key="1">
    <citation type="submission" date="2017-11" db="EMBL/GenBank/DDBJ databases">
        <title>Reclassification of Bisgaard taxon 5 as Caviibacterium pharyngocola gen. nov., sp. nov.</title>
        <authorList>
            <person name="Christensen H."/>
        </authorList>
    </citation>
    <scope>NUCLEOTIDE SEQUENCE [LARGE SCALE GENOMIC DNA]</scope>
    <source>
        <strain evidence="1 2">7_3</strain>
    </source>
</reference>
<keyword evidence="2" id="KW-1185">Reference proteome</keyword>
<dbReference type="RefSeq" id="WP_100297502.1">
    <property type="nucleotide sequence ID" value="NZ_PHGZ01000028.1"/>
</dbReference>
<evidence type="ECO:0000313" key="1">
    <source>
        <dbReference type="EMBL" id="PJG82115.1"/>
    </source>
</evidence>
<evidence type="ECO:0000313" key="2">
    <source>
        <dbReference type="Proteomes" id="UP000230282"/>
    </source>
</evidence>
<sequence length="170" mass="19368">MTGTIAINKVKNYVMDDLKRQANDQALNDEIIGNDGFFPAISLLNVRNAMRLDGTITNERLKMAVIEAMATVNHNLKPYKDRIRSGNAFTLEELEDEQINGESITIQRYKRAVYCLACANLQERYRSYDSTKNGAEKAQEFENSVDDLRRDAFFAIRDILGKGRINVELI</sequence>
<protein>
    <submittedName>
        <fullName evidence="1">Phage head protein</fullName>
    </submittedName>
</protein>
<dbReference type="Proteomes" id="UP000230282">
    <property type="component" value="Unassembled WGS sequence"/>
</dbReference>
<dbReference type="EMBL" id="PHGZ01000028">
    <property type="protein sequence ID" value="PJG82115.1"/>
    <property type="molecule type" value="Genomic_DNA"/>
</dbReference>
<proteinExistence type="predicted"/>
<dbReference type="Pfam" id="PF05926">
    <property type="entry name" value="Phage_GPL"/>
    <property type="match status" value="1"/>
</dbReference>
<dbReference type="InterPro" id="IPR009225">
    <property type="entry name" value="Phage_head_completion_GpL"/>
</dbReference>